<dbReference type="Pfam" id="PF00005">
    <property type="entry name" value="ABC_tran"/>
    <property type="match status" value="2"/>
</dbReference>
<dbReference type="PANTHER" id="PTHR42855">
    <property type="entry name" value="ABC TRANSPORTER ATP-BINDING SUBUNIT"/>
    <property type="match status" value="1"/>
</dbReference>
<dbReference type="InterPro" id="IPR051309">
    <property type="entry name" value="ABCF_ATPase"/>
</dbReference>
<keyword evidence="2 5" id="KW-0067">ATP-binding</keyword>
<evidence type="ECO:0000313" key="5">
    <source>
        <dbReference type="EMBL" id="MCJ2380614.1"/>
    </source>
</evidence>
<proteinExistence type="predicted"/>
<dbReference type="RefSeq" id="WP_243324709.1">
    <property type="nucleotide sequence ID" value="NZ_JAKZMM010000017.1"/>
</dbReference>
<dbReference type="InterPro" id="IPR003439">
    <property type="entry name" value="ABC_transporter-like_ATP-bd"/>
</dbReference>
<feature type="domain" description="ABC transporter" evidence="4">
    <location>
        <begin position="320"/>
        <end position="535"/>
    </location>
</feature>
<feature type="coiled-coil region" evidence="3">
    <location>
        <begin position="241"/>
        <end position="275"/>
    </location>
</feature>
<evidence type="ECO:0000313" key="6">
    <source>
        <dbReference type="Proteomes" id="UP001165444"/>
    </source>
</evidence>
<name>A0ABT0C0R7_9BACT</name>
<sequence>MITVNNLDVQFGKRILFQDVNLKFTPGNCYGIIGANGAGKSTFLKVISGQLDPTRGSISMGPGERLSVLAQDHFAFDEFTVMDTVLMGHTTLWEIMSEKNALYAKPDFSDEDGIRVSELEEKFAEIEGWNAESDAAALLSGLGIGEDLHYMLMKDLSGKQKVRVLLARALFGQPDNLLLDEPTNDLDLETVSWLENYLSNFEHTVLVVSHDRHFLDSVCTHTVDIDYGKLQLFAGNYSFWYESSQLALRQQQQQNKKAEEKKKELEEFIRRFSANVAKSKQTTSRKKMLEKLNIEEIKPSSRRYPGILFTPNREPGNQILEVKGLTKSIEGKYLFKDLNFNVEKDDKIVFISHDPRAMTALFQIINGEEKPDAGTYQWGQTITTSYLPLDNTNYFNSDYNLIDWLSQFSPDTNEVFLKGFLGRMLFSGEELLKKVSVLSGGEKMRCMISRMMLTDANCLILDTPTNHLDLESIQAFNNTLKTFKGNVLFASHDHEFIQTVANRIIELTPNGIIDKMMEYDDYISDPAIAELREKLYNK</sequence>
<evidence type="ECO:0000256" key="2">
    <source>
        <dbReference type="ARBA" id="ARBA00022840"/>
    </source>
</evidence>
<dbReference type="GO" id="GO:0005524">
    <property type="term" value="F:ATP binding"/>
    <property type="evidence" value="ECO:0007669"/>
    <property type="project" value="UniProtKB-KW"/>
</dbReference>
<reference evidence="5 6" key="1">
    <citation type="submission" date="2022-03" db="EMBL/GenBank/DDBJ databases">
        <title>Parabacteroides sp. nov. isolated from swine feces.</title>
        <authorList>
            <person name="Bak J.E."/>
        </authorList>
    </citation>
    <scope>NUCLEOTIDE SEQUENCE [LARGE SCALE GENOMIC DNA]</scope>
    <source>
        <strain evidence="5 6">AGMB00274</strain>
    </source>
</reference>
<dbReference type="PANTHER" id="PTHR42855:SF2">
    <property type="entry name" value="DRUG RESISTANCE ABC TRANSPORTER,ATP-BINDING PROTEIN"/>
    <property type="match status" value="1"/>
</dbReference>
<dbReference type="InterPro" id="IPR003593">
    <property type="entry name" value="AAA+_ATPase"/>
</dbReference>
<evidence type="ECO:0000259" key="4">
    <source>
        <dbReference type="PROSITE" id="PS50893"/>
    </source>
</evidence>
<organism evidence="5 6">
    <name type="scientific">Parabacteroides faecalis</name>
    <dbReference type="NCBI Taxonomy" id="2924040"/>
    <lineage>
        <taxon>Bacteria</taxon>
        <taxon>Pseudomonadati</taxon>
        <taxon>Bacteroidota</taxon>
        <taxon>Bacteroidia</taxon>
        <taxon>Bacteroidales</taxon>
        <taxon>Tannerellaceae</taxon>
        <taxon>Parabacteroides</taxon>
    </lineage>
</organism>
<evidence type="ECO:0000256" key="3">
    <source>
        <dbReference type="SAM" id="Coils"/>
    </source>
</evidence>
<protein>
    <submittedName>
        <fullName evidence="5">ATP-binding cassette domain-containing protein</fullName>
    </submittedName>
</protein>
<dbReference type="InterPro" id="IPR027417">
    <property type="entry name" value="P-loop_NTPase"/>
</dbReference>
<keyword evidence="3" id="KW-0175">Coiled coil</keyword>
<dbReference type="SUPFAM" id="SSF52540">
    <property type="entry name" value="P-loop containing nucleoside triphosphate hydrolases"/>
    <property type="match status" value="2"/>
</dbReference>
<dbReference type="InterPro" id="IPR032781">
    <property type="entry name" value="ABC_tran_Xtn"/>
</dbReference>
<evidence type="ECO:0000256" key="1">
    <source>
        <dbReference type="ARBA" id="ARBA00022741"/>
    </source>
</evidence>
<gene>
    <name evidence="5" type="ORF">MUN53_08325</name>
</gene>
<accession>A0ABT0C0R7</accession>
<dbReference type="CDD" id="cd03221">
    <property type="entry name" value="ABCF_EF-3"/>
    <property type="match status" value="2"/>
</dbReference>
<dbReference type="Proteomes" id="UP001165444">
    <property type="component" value="Unassembled WGS sequence"/>
</dbReference>
<dbReference type="PROSITE" id="PS50893">
    <property type="entry name" value="ABC_TRANSPORTER_2"/>
    <property type="match status" value="2"/>
</dbReference>
<keyword evidence="1" id="KW-0547">Nucleotide-binding</keyword>
<dbReference type="SMART" id="SM00382">
    <property type="entry name" value="AAA"/>
    <property type="match status" value="1"/>
</dbReference>
<keyword evidence="6" id="KW-1185">Reference proteome</keyword>
<feature type="domain" description="ABC transporter" evidence="4">
    <location>
        <begin position="2"/>
        <end position="252"/>
    </location>
</feature>
<dbReference type="Pfam" id="PF12848">
    <property type="entry name" value="ABC_tran_Xtn"/>
    <property type="match status" value="1"/>
</dbReference>
<dbReference type="EMBL" id="JAKZMM010000017">
    <property type="protein sequence ID" value="MCJ2380614.1"/>
    <property type="molecule type" value="Genomic_DNA"/>
</dbReference>
<dbReference type="Gene3D" id="3.40.50.300">
    <property type="entry name" value="P-loop containing nucleotide triphosphate hydrolases"/>
    <property type="match status" value="2"/>
</dbReference>
<comment type="caution">
    <text evidence="5">The sequence shown here is derived from an EMBL/GenBank/DDBJ whole genome shotgun (WGS) entry which is preliminary data.</text>
</comment>